<accession>A0A182VRE8</accession>
<reference evidence="2" key="1">
    <citation type="submission" date="2013-03" db="EMBL/GenBank/DDBJ databases">
        <title>The Genome Sequence of Anopheles minimus MINIMUS1.</title>
        <authorList>
            <consortium name="The Broad Institute Genomics Platform"/>
            <person name="Neafsey D.E."/>
            <person name="Walton C."/>
            <person name="Walker B."/>
            <person name="Young S.K."/>
            <person name="Zeng Q."/>
            <person name="Gargeya S."/>
            <person name="Fitzgerald M."/>
            <person name="Haas B."/>
            <person name="Abouelleil A."/>
            <person name="Allen A.W."/>
            <person name="Alvarado L."/>
            <person name="Arachchi H.M."/>
            <person name="Berlin A.M."/>
            <person name="Chapman S.B."/>
            <person name="Gainer-Dewar J."/>
            <person name="Goldberg J."/>
            <person name="Griggs A."/>
            <person name="Gujja S."/>
            <person name="Hansen M."/>
            <person name="Howarth C."/>
            <person name="Imamovic A."/>
            <person name="Ireland A."/>
            <person name="Larimer J."/>
            <person name="McCowan C."/>
            <person name="Murphy C."/>
            <person name="Pearson M."/>
            <person name="Poon T.W."/>
            <person name="Priest M."/>
            <person name="Roberts A."/>
            <person name="Saif S."/>
            <person name="Shea T."/>
            <person name="Sisk P."/>
            <person name="Sykes S."/>
            <person name="Wortman J."/>
            <person name="Nusbaum C."/>
            <person name="Birren B."/>
        </authorList>
    </citation>
    <scope>NUCLEOTIDE SEQUENCE [LARGE SCALE GENOMIC DNA]</scope>
    <source>
        <strain evidence="2">MINIMUS1</strain>
    </source>
</reference>
<dbReference type="STRING" id="112268.A0A182VRE8"/>
<evidence type="ECO:0000313" key="1">
    <source>
        <dbReference type="EnsemblMetazoa" id="AMIN000634-PA"/>
    </source>
</evidence>
<organism evidence="1 2">
    <name type="scientific">Anopheles minimus</name>
    <dbReference type="NCBI Taxonomy" id="112268"/>
    <lineage>
        <taxon>Eukaryota</taxon>
        <taxon>Metazoa</taxon>
        <taxon>Ecdysozoa</taxon>
        <taxon>Arthropoda</taxon>
        <taxon>Hexapoda</taxon>
        <taxon>Insecta</taxon>
        <taxon>Pterygota</taxon>
        <taxon>Neoptera</taxon>
        <taxon>Endopterygota</taxon>
        <taxon>Diptera</taxon>
        <taxon>Nematocera</taxon>
        <taxon>Culicoidea</taxon>
        <taxon>Culicidae</taxon>
        <taxon>Anophelinae</taxon>
        <taxon>Anopheles</taxon>
    </lineage>
</organism>
<dbReference type="VEuPathDB" id="VectorBase:AMIN000634"/>
<reference evidence="1" key="2">
    <citation type="submission" date="2020-05" db="UniProtKB">
        <authorList>
            <consortium name="EnsemblMetazoa"/>
        </authorList>
    </citation>
    <scope>IDENTIFICATION</scope>
    <source>
        <strain evidence="1">MINIMUS1</strain>
    </source>
</reference>
<dbReference type="AlphaFoldDB" id="A0A182VRE8"/>
<evidence type="ECO:0000313" key="2">
    <source>
        <dbReference type="Proteomes" id="UP000075920"/>
    </source>
</evidence>
<evidence type="ECO:0008006" key="3">
    <source>
        <dbReference type="Google" id="ProtNLM"/>
    </source>
</evidence>
<dbReference type="EnsemblMetazoa" id="AMIN000634-RA">
    <property type="protein sequence ID" value="AMIN000634-PA"/>
    <property type="gene ID" value="AMIN000634"/>
</dbReference>
<dbReference type="Proteomes" id="UP000075920">
    <property type="component" value="Unassembled WGS sequence"/>
</dbReference>
<sequence>MYEKRKIEIDARSPVLFKVLVKTPLHHSEAVQGTVGQLECNITSPITGDRAILVIWYKGAQTIPFYTLFMLHPVAAWMGAYSRCYRAACRRRLADKNRTDRKLSFVLA</sequence>
<protein>
    <recommendedName>
        <fullName evidence="3">Ig-like domain-containing protein</fullName>
    </recommendedName>
</protein>
<proteinExistence type="predicted"/>
<name>A0A182VRE8_9DIPT</name>
<keyword evidence="2" id="KW-1185">Reference proteome</keyword>